<dbReference type="CDD" id="cd00067">
    <property type="entry name" value="GAL4"/>
    <property type="match status" value="1"/>
</dbReference>
<reference evidence="7 8" key="1">
    <citation type="submission" date="2019-04" db="EMBL/GenBank/DDBJ databases">
        <title>Friends and foes A comparative genomics study of 23 Aspergillus species from section Flavi.</title>
        <authorList>
            <consortium name="DOE Joint Genome Institute"/>
            <person name="Kjaerbolling I."/>
            <person name="Vesth T."/>
            <person name="Frisvad J.C."/>
            <person name="Nybo J.L."/>
            <person name="Theobald S."/>
            <person name="Kildgaard S."/>
            <person name="Isbrandt T."/>
            <person name="Kuo A."/>
            <person name="Sato A."/>
            <person name="Lyhne E.K."/>
            <person name="Kogle M.E."/>
            <person name="Wiebenga A."/>
            <person name="Kun R.S."/>
            <person name="Lubbers R.J."/>
            <person name="Makela M.R."/>
            <person name="Barry K."/>
            <person name="Chovatia M."/>
            <person name="Clum A."/>
            <person name="Daum C."/>
            <person name="Haridas S."/>
            <person name="He G."/>
            <person name="LaButti K."/>
            <person name="Lipzen A."/>
            <person name="Mondo S."/>
            <person name="Riley R."/>
            <person name="Salamov A."/>
            <person name="Simmons B.A."/>
            <person name="Magnuson J.K."/>
            <person name="Henrissat B."/>
            <person name="Mortensen U.H."/>
            <person name="Larsen T.O."/>
            <person name="Devries R.P."/>
            <person name="Grigoriev I.V."/>
            <person name="Machida M."/>
            <person name="Baker S.E."/>
            <person name="Andersen M.R."/>
        </authorList>
    </citation>
    <scope>NUCLEOTIDE SEQUENCE [LARGE SCALE GENOMIC DNA]</scope>
    <source>
        <strain evidence="7 8">CBS 151.66</strain>
    </source>
</reference>
<evidence type="ECO:0000259" key="6">
    <source>
        <dbReference type="PROSITE" id="PS50048"/>
    </source>
</evidence>
<dbReference type="AlphaFoldDB" id="A0A5N5X933"/>
<dbReference type="PANTHER" id="PTHR47784">
    <property type="entry name" value="STEROL UPTAKE CONTROL PROTEIN 2"/>
    <property type="match status" value="1"/>
</dbReference>
<dbReference type="GO" id="GO:0001228">
    <property type="term" value="F:DNA-binding transcription activator activity, RNA polymerase II-specific"/>
    <property type="evidence" value="ECO:0007669"/>
    <property type="project" value="TreeGrafter"/>
</dbReference>
<dbReference type="Gene3D" id="4.10.240.10">
    <property type="entry name" value="Zn(2)-C6 fungal-type DNA-binding domain"/>
    <property type="match status" value="1"/>
</dbReference>
<evidence type="ECO:0000313" key="7">
    <source>
        <dbReference type="EMBL" id="KAB8077206.1"/>
    </source>
</evidence>
<keyword evidence="4" id="KW-0539">Nucleus</keyword>
<evidence type="ECO:0000313" key="8">
    <source>
        <dbReference type="Proteomes" id="UP000326565"/>
    </source>
</evidence>
<evidence type="ECO:0000256" key="2">
    <source>
        <dbReference type="ARBA" id="ARBA00023125"/>
    </source>
</evidence>
<dbReference type="GO" id="GO:0003677">
    <property type="term" value="F:DNA binding"/>
    <property type="evidence" value="ECO:0007669"/>
    <property type="project" value="UniProtKB-KW"/>
</dbReference>
<dbReference type="SMART" id="SM00066">
    <property type="entry name" value="GAL4"/>
    <property type="match status" value="1"/>
</dbReference>
<gene>
    <name evidence="7" type="ORF">BDV29DRAFT_168538</name>
</gene>
<sequence length="393" mass="44393">MAPRRTHKKSRNGCDQCKERRVKCDEKHPICSNCTARELLCTYLRIPQASSPRRTVHAVADHSQGPPPPETAQQEKHDKQPISSVAATGPSSSFSLRDLELMHKFSTETYRSLCGDQSDMDDWQVLIPQQSYNHTFLLHGILALAALHIAVTAPEPARALSYLDTALQYNNMAFAPFRQELDSLTPLNCDAVFAHSAIITVIGIALPRLSAQHRGECFSMIENMVTVFELLQGSTKISRISRLWLKGGVFSKYDFWQMENGDLDSEMTIAIEKLSGLNNCIADADVERCGANHEAIELLRSCFAKYNRLAHPVAILAWLVYVKKEFIDELRMRQPFPLLILLHWGVLLNELGNHFWWAQGCGKDLVTELLAELKSENTVWEQALQWPQKRVGV</sequence>
<dbReference type="PROSITE" id="PS00463">
    <property type="entry name" value="ZN2_CY6_FUNGAL_1"/>
    <property type="match status" value="1"/>
</dbReference>
<keyword evidence="3" id="KW-0804">Transcription</keyword>
<dbReference type="Proteomes" id="UP000326565">
    <property type="component" value="Unassembled WGS sequence"/>
</dbReference>
<dbReference type="OrthoDB" id="5295362at2759"/>
<dbReference type="PANTHER" id="PTHR47784:SF10">
    <property type="entry name" value="TRANSCRIPTION FACTOR, PUTATIVE (AFU_ORTHOLOGUE AFUA_6G14150)-RELATED"/>
    <property type="match status" value="1"/>
</dbReference>
<organism evidence="7 8">
    <name type="scientific">Aspergillus leporis</name>
    <dbReference type="NCBI Taxonomy" id="41062"/>
    <lineage>
        <taxon>Eukaryota</taxon>
        <taxon>Fungi</taxon>
        <taxon>Dikarya</taxon>
        <taxon>Ascomycota</taxon>
        <taxon>Pezizomycotina</taxon>
        <taxon>Eurotiomycetes</taxon>
        <taxon>Eurotiomycetidae</taxon>
        <taxon>Eurotiales</taxon>
        <taxon>Aspergillaceae</taxon>
        <taxon>Aspergillus</taxon>
        <taxon>Aspergillus subgen. Circumdati</taxon>
    </lineage>
</organism>
<dbReference type="InterPro" id="IPR036864">
    <property type="entry name" value="Zn2-C6_fun-type_DNA-bd_sf"/>
</dbReference>
<evidence type="ECO:0000256" key="1">
    <source>
        <dbReference type="ARBA" id="ARBA00023015"/>
    </source>
</evidence>
<dbReference type="GO" id="GO:0008270">
    <property type="term" value="F:zinc ion binding"/>
    <property type="evidence" value="ECO:0007669"/>
    <property type="project" value="InterPro"/>
</dbReference>
<keyword evidence="8" id="KW-1185">Reference proteome</keyword>
<accession>A0A5N5X933</accession>
<protein>
    <submittedName>
        <fullName evidence="7">C6 transcription factor</fullName>
    </submittedName>
</protein>
<dbReference type="SUPFAM" id="SSF57701">
    <property type="entry name" value="Zn2/Cys6 DNA-binding domain"/>
    <property type="match status" value="1"/>
</dbReference>
<keyword evidence="1" id="KW-0805">Transcription regulation</keyword>
<feature type="region of interest" description="Disordered" evidence="5">
    <location>
        <begin position="52"/>
        <end position="91"/>
    </location>
</feature>
<feature type="domain" description="Zn(2)-C6 fungal-type" evidence="6">
    <location>
        <begin position="13"/>
        <end position="43"/>
    </location>
</feature>
<name>A0A5N5X933_9EURO</name>
<dbReference type="PROSITE" id="PS50048">
    <property type="entry name" value="ZN2_CY6_FUNGAL_2"/>
    <property type="match status" value="1"/>
</dbReference>
<evidence type="ECO:0000256" key="4">
    <source>
        <dbReference type="ARBA" id="ARBA00023242"/>
    </source>
</evidence>
<keyword evidence="2" id="KW-0238">DNA-binding</keyword>
<evidence type="ECO:0000256" key="3">
    <source>
        <dbReference type="ARBA" id="ARBA00023163"/>
    </source>
</evidence>
<feature type="compositionally biased region" description="Polar residues" evidence="5">
    <location>
        <begin position="81"/>
        <end position="91"/>
    </location>
</feature>
<dbReference type="InterPro" id="IPR001138">
    <property type="entry name" value="Zn2Cys6_DnaBD"/>
</dbReference>
<proteinExistence type="predicted"/>
<dbReference type="InterPro" id="IPR053157">
    <property type="entry name" value="Sterol_Uptake_Regulator"/>
</dbReference>
<evidence type="ECO:0000256" key="5">
    <source>
        <dbReference type="SAM" id="MobiDB-lite"/>
    </source>
</evidence>
<dbReference type="EMBL" id="ML732171">
    <property type="protein sequence ID" value="KAB8077206.1"/>
    <property type="molecule type" value="Genomic_DNA"/>
</dbReference>
<dbReference type="Pfam" id="PF00172">
    <property type="entry name" value="Zn_clus"/>
    <property type="match status" value="1"/>
</dbReference>